<dbReference type="InterPro" id="IPR001647">
    <property type="entry name" value="HTH_TetR"/>
</dbReference>
<dbReference type="InterPro" id="IPR009057">
    <property type="entry name" value="Homeodomain-like_sf"/>
</dbReference>
<keyword evidence="3" id="KW-0804">Transcription</keyword>
<evidence type="ECO:0000313" key="6">
    <source>
        <dbReference type="EMBL" id="CAA0127114.1"/>
    </source>
</evidence>
<dbReference type="InterPro" id="IPR011075">
    <property type="entry name" value="TetR_C"/>
</dbReference>
<dbReference type="PANTHER" id="PTHR47506:SF1">
    <property type="entry name" value="HTH-TYPE TRANSCRIPTIONAL REGULATOR YJDC"/>
    <property type="match status" value="1"/>
</dbReference>
<evidence type="ECO:0000256" key="3">
    <source>
        <dbReference type="ARBA" id="ARBA00023163"/>
    </source>
</evidence>
<dbReference type="Pfam" id="PF00440">
    <property type="entry name" value="TetR_N"/>
    <property type="match status" value="1"/>
</dbReference>
<accession>A0A5S9R3Z5</accession>
<organism evidence="6 7">
    <name type="scientific">Mycolicibacterium vanbaalenii</name>
    <name type="common">Mycobacterium vanbaalenii</name>
    <dbReference type="NCBI Taxonomy" id="110539"/>
    <lineage>
        <taxon>Bacteria</taxon>
        <taxon>Bacillati</taxon>
        <taxon>Actinomycetota</taxon>
        <taxon>Actinomycetes</taxon>
        <taxon>Mycobacteriales</taxon>
        <taxon>Mycobacteriaceae</taxon>
        <taxon>Mycolicibacterium</taxon>
    </lineage>
</organism>
<dbReference type="RefSeq" id="WP_159232822.1">
    <property type="nucleotide sequence ID" value="NZ_CACSIP010000028.1"/>
</dbReference>
<proteinExistence type="predicted"/>
<evidence type="ECO:0000256" key="2">
    <source>
        <dbReference type="ARBA" id="ARBA00023125"/>
    </source>
</evidence>
<dbReference type="OrthoDB" id="9805134at2"/>
<keyword evidence="7" id="KW-1185">Reference proteome</keyword>
<dbReference type="EMBL" id="CACSIP010000028">
    <property type="protein sequence ID" value="CAA0127114.1"/>
    <property type="molecule type" value="Genomic_DNA"/>
</dbReference>
<evidence type="ECO:0000313" key="7">
    <source>
        <dbReference type="Proteomes" id="UP000430146"/>
    </source>
</evidence>
<feature type="DNA-binding region" description="H-T-H motif" evidence="4">
    <location>
        <begin position="37"/>
        <end position="56"/>
    </location>
</feature>
<dbReference type="SUPFAM" id="SSF48498">
    <property type="entry name" value="Tetracyclin repressor-like, C-terminal domain"/>
    <property type="match status" value="1"/>
</dbReference>
<dbReference type="Proteomes" id="UP000430146">
    <property type="component" value="Unassembled WGS sequence"/>
</dbReference>
<evidence type="ECO:0000259" key="5">
    <source>
        <dbReference type="PROSITE" id="PS50977"/>
    </source>
</evidence>
<gene>
    <name evidence="6" type="primary">comR</name>
    <name evidence="6" type="ORF">AELLOGFF_05110</name>
</gene>
<dbReference type="PANTHER" id="PTHR47506">
    <property type="entry name" value="TRANSCRIPTIONAL REGULATORY PROTEIN"/>
    <property type="match status" value="1"/>
</dbReference>
<dbReference type="GO" id="GO:0003677">
    <property type="term" value="F:DNA binding"/>
    <property type="evidence" value="ECO:0007669"/>
    <property type="project" value="UniProtKB-UniRule"/>
</dbReference>
<dbReference type="AlphaFoldDB" id="A0A5S9R3Z5"/>
<keyword evidence="1" id="KW-0805">Transcription regulation</keyword>
<name>A0A5S9R3Z5_MYCVN</name>
<protein>
    <submittedName>
        <fullName evidence="6">HTH-type transcriptional repressor ComR</fullName>
    </submittedName>
</protein>
<dbReference type="SUPFAM" id="SSF46689">
    <property type="entry name" value="Homeodomain-like"/>
    <property type="match status" value="1"/>
</dbReference>
<dbReference type="PROSITE" id="PS01081">
    <property type="entry name" value="HTH_TETR_1"/>
    <property type="match status" value="1"/>
</dbReference>
<dbReference type="Pfam" id="PF16925">
    <property type="entry name" value="TetR_C_13"/>
    <property type="match status" value="1"/>
</dbReference>
<evidence type="ECO:0000256" key="4">
    <source>
        <dbReference type="PROSITE-ProRule" id="PRU00335"/>
    </source>
</evidence>
<dbReference type="PRINTS" id="PR00455">
    <property type="entry name" value="HTHTETR"/>
</dbReference>
<dbReference type="InterPro" id="IPR023772">
    <property type="entry name" value="DNA-bd_HTH_TetR-type_CS"/>
</dbReference>
<dbReference type="PROSITE" id="PS50977">
    <property type="entry name" value="HTH_TETR_2"/>
    <property type="match status" value="1"/>
</dbReference>
<feature type="domain" description="HTH tetR-type" evidence="5">
    <location>
        <begin position="14"/>
        <end position="74"/>
    </location>
</feature>
<keyword evidence="2 4" id="KW-0238">DNA-binding</keyword>
<sequence>MDSTSAAAIGRPRGFDVEEALERAMSVFWEQGYEGATLTDLTRAMGINRTSMYAAFGNKEQLFRAALQRYLQGPGGYLAHALQEPTARRVAEEFLAGSVRTTTRPDAPAGCLTVQGALSAGDAGRPARDALMTCREQAWSHLRERFGKAVDDGDLPPEADPGLLARYLMTVGNGIAVQAATGASRDELQRVADCALRHWPPL</sequence>
<reference evidence="6 7" key="1">
    <citation type="submission" date="2019-11" db="EMBL/GenBank/DDBJ databases">
        <authorList>
            <person name="Holert J."/>
        </authorList>
    </citation>
    <scope>NUCLEOTIDE SEQUENCE [LARGE SCALE GENOMIC DNA]</scope>
    <source>
        <strain evidence="6">BC8_1</strain>
    </source>
</reference>
<dbReference type="InterPro" id="IPR036271">
    <property type="entry name" value="Tet_transcr_reg_TetR-rel_C_sf"/>
</dbReference>
<dbReference type="Gene3D" id="1.10.357.10">
    <property type="entry name" value="Tetracycline Repressor, domain 2"/>
    <property type="match status" value="1"/>
</dbReference>
<evidence type="ECO:0000256" key="1">
    <source>
        <dbReference type="ARBA" id="ARBA00023015"/>
    </source>
</evidence>
<dbReference type="Gene3D" id="1.10.10.60">
    <property type="entry name" value="Homeodomain-like"/>
    <property type="match status" value="1"/>
</dbReference>